<gene>
    <name evidence="3" type="ORF">M378DRAFT_17076</name>
</gene>
<name>A0A0C2WJV1_AMAMK</name>
<feature type="domain" description="Fungal-type protein kinase" evidence="2">
    <location>
        <begin position="314"/>
        <end position="500"/>
    </location>
</feature>
<dbReference type="InParanoid" id="A0A0C2WJV1"/>
<proteinExistence type="predicted"/>
<evidence type="ECO:0000313" key="4">
    <source>
        <dbReference type="Proteomes" id="UP000054549"/>
    </source>
</evidence>
<dbReference type="AlphaFoldDB" id="A0A0C2WJV1"/>
<dbReference type="Proteomes" id="UP000054549">
    <property type="component" value="Unassembled WGS sequence"/>
</dbReference>
<protein>
    <recommendedName>
        <fullName evidence="2">Fungal-type protein kinase domain-containing protein</fullName>
    </recommendedName>
</protein>
<dbReference type="OrthoDB" id="312874at2759"/>
<dbReference type="PANTHER" id="PTHR38248:SF2">
    <property type="entry name" value="FUNK1 11"/>
    <property type="match status" value="1"/>
</dbReference>
<dbReference type="STRING" id="946122.A0A0C2WJV1"/>
<dbReference type="InterPro" id="IPR040976">
    <property type="entry name" value="Pkinase_fungal"/>
</dbReference>
<keyword evidence="4" id="KW-1185">Reference proteome</keyword>
<sequence>MASNCSDFDSYCSSYSDESEYFSSDSMHSTPSRRGLSDNNSFTVEAMKPYVRRDVQDHLASHELDVEQFVKVVWGLDEIILRAITQAVRESKVSLPDDIVEDYNNVICEKEAYEPFLKLAEEIFNQTRAIFSDKNNHDYPVRLYENNGDTVLKSRHSYRKPDALALPADYDFAKKITWKDVFIPFEFKTNTRANAKGIALFRGEVLQEVQEATDDILGGPVQPAAAIRSVDRGAFSVFRGRLQRKRTSAVNLNTPTSPAMASLDSVKCRLRKRDSKGDNLNEKHGAGPDASVDGSPLKRRADNDSDVVPVKRPRTRLKLTEDQLQLARYALECMAACSRHYVTGVFIDGFDISLWYYDRAIVARTSFFDLRKDVGLFALVIYAIRYCDLRHAGFDAFIIPPSTSPPSNLAELFKIPPSMMQFKGDEIVLFSQNAVKRFRIDEDGVLFANKGLIGRGTVVFSVVPIGDNATSEGKQVVKILWRQKKRKEESDIIQQLRKAIPAMKQHLPEVTAF</sequence>
<accession>A0A0C2WJV1</accession>
<organism evidence="3 4">
    <name type="scientific">Amanita muscaria (strain Koide BX008)</name>
    <dbReference type="NCBI Taxonomy" id="946122"/>
    <lineage>
        <taxon>Eukaryota</taxon>
        <taxon>Fungi</taxon>
        <taxon>Dikarya</taxon>
        <taxon>Basidiomycota</taxon>
        <taxon>Agaricomycotina</taxon>
        <taxon>Agaricomycetes</taxon>
        <taxon>Agaricomycetidae</taxon>
        <taxon>Agaricales</taxon>
        <taxon>Pluteineae</taxon>
        <taxon>Amanitaceae</taxon>
        <taxon>Amanita</taxon>
    </lineage>
</organism>
<dbReference type="Pfam" id="PF17667">
    <property type="entry name" value="Pkinase_fungal"/>
    <property type="match status" value="1"/>
</dbReference>
<evidence type="ECO:0000256" key="1">
    <source>
        <dbReference type="SAM" id="MobiDB-lite"/>
    </source>
</evidence>
<evidence type="ECO:0000259" key="2">
    <source>
        <dbReference type="Pfam" id="PF17667"/>
    </source>
</evidence>
<dbReference type="HOGENOM" id="CLU_531647_0_0_1"/>
<dbReference type="EMBL" id="KN818421">
    <property type="protein sequence ID" value="KIL56438.1"/>
    <property type="molecule type" value="Genomic_DNA"/>
</dbReference>
<evidence type="ECO:0000313" key="3">
    <source>
        <dbReference type="EMBL" id="KIL56438.1"/>
    </source>
</evidence>
<reference evidence="3 4" key="1">
    <citation type="submission" date="2014-04" db="EMBL/GenBank/DDBJ databases">
        <title>Evolutionary Origins and Diversification of the Mycorrhizal Mutualists.</title>
        <authorList>
            <consortium name="DOE Joint Genome Institute"/>
            <consortium name="Mycorrhizal Genomics Consortium"/>
            <person name="Kohler A."/>
            <person name="Kuo A."/>
            <person name="Nagy L.G."/>
            <person name="Floudas D."/>
            <person name="Copeland A."/>
            <person name="Barry K.W."/>
            <person name="Cichocki N."/>
            <person name="Veneault-Fourrey C."/>
            <person name="LaButti K."/>
            <person name="Lindquist E.A."/>
            <person name="Lipzen A."/>
            <person name="Lundell T."/>
            <person name="Morin E."/>
            <person name="Murat C."/>
            <person name="Riley R."/>
            <person name="Ohm R."/>
            <person name="Sun H."/>
            <person name="Tunlid A."/>
            <person name="Henrissat B."/>
            <person name="Grigoriev I.V."/>
            <person name="Hibbett D.S."/>
            <person name="Martin F."/>
        </authorList>
    </citation>
    <scope>NUCLEOTIDE SEQUENCE [LARGE SCALE GENOMIC DNA]</scope>
    <source>
        <strain evidence="3 4">Koide BX008</strain>
    </source>
</reference>
<feature type="compositionally biased region" description="Basic and acidic residues" evidence="1">
    <location>
        <begin position="275"/>
        <end position="286"/>
    </location>
</feature>
<dbReference type="PANTHER" id="PTHR38248">
    <property type="entry name" value="FUNK1 6"/>
    <property type="match status" value="1"/>
</dbReference>
<feature type="non-terminal residue" evidence="3">
    <location>
        <position position="513"/>
    </location>
</feature>
<feature type="region of interest" description="Disordered" evidence="1">
    <location>
        <begin position="274"/>
        <end position="310"/>
    </location>
</feature>